<evidence type="ECO:0000313" key="17">
    <source>
        <dbReference type="Proteomes" id="UP000255099"/>
    </source>
</evidence>
<evidence type="ECO:0000256" key="4">
    <source>
        <dbReference type="ARBA" id="ARBA00023288"/>
    </source>
</evidence>
<feature type="domain" description="C-type lysozyme inhibitor" evidence="6">
    <location>
        <begin position="29"/>
        <end position="95"/>
    </location>
</feature>
<dbReference type="Proteomes" id="UP000251123">
    <property type="component" value="Unassembled WGS sequence"/>
</dbReference>
<dbReference type="EMBL" id="UGNC01000003">
    <property type="protein sequence ID" value="STW38735.1"/>
    <property type="molecule type" value="Genomic_DNA"/>
</dbReference>
<dbReference type="InterPro" id="IPR018660">
    <property type="entry name" value="MliC"/>
</dbReference>
<dbReference type="EMBL" id="UGLC01000003">
    <property type="protein sequence ID" value="STU47115.1"/>
    <property type="molecule type" value="Genomic_DNA"/>
</dbReference>
<feature type="signal peptide" evidence="5">
    <location>
        <begin position="1"/>
        <end position="21"/>
    </location>
</feature>
<evidence type="ECO:0000256" key="2">
    <source>
        <dbReference type="ARBA" id="ARBA00023136"/>
    </source>
</evidence>
<dbReference type="SUPFAM" id="SSF141488">
    <property type="entry name" value="YdhA-like"/>
    <property type="match status" value="1"/>
</dbReference>
<evidence type="ECO:0000256" key="1">
    <source>
        <dbReference type="ARBA" id="ARBA00022729"/>
    </source>
</evidence>
<evidence type="ECO:0000313" key="18">
    <source>
        <dbReference type="Proteomes" id="UP000255167"/>
    </source>
</evidence>
<organism evidence="7 13">
    <name type="scientific">Klebsiella pneumoniae</name>
    <dbReference type="NCBI Taxonomy" id="573"/>
    <lineage>
        <taxon>Bacteria</taxon>
        <taxon>Pseudomonadati</taxon>
        <taxon>Pseudomonadota</taxon>
        <taxon>Gammaproteobacteria</taxon>
        <taxon>Enterobacterales</taxon>
        <taxon>Enterobacteriaceae</taxon>
        <taxon>Klebsiella/Raoultella group</taxon>
        <taxon>Klebsiella</taxon>
        <taxon>Klebsiella pneumoniae complex</taxon>
    </lineage>
</organism>
<keyword evidence="2" id="KW-0472">Membrane</keyword>
<dbReference type="NCBIfam" id="NF010363">
    <property type="entry name" value="PRK13791.1"/>
    <property type="match status" value="1"/>
</dbReference>
<dbReference type="EMBL" id="UASN01000002">
    <property type="protein sequence ID" value="SPX51781.1"/>
    <property type="molecule type" value="Genomic_DNA"/>
</dbReference>
<evidence type="ECO:0000313" key="10">
    <source>
        <dbReference type="EMBL" id="STW26053.1"/>
    </source>
</evidence>
<proteinExistence type="predicted"/>
<protein>
    <submittedName>
        <fullName evidence="7">Lysozyme inhibitor</fullName>
    </submittedName>
</protein>
<evidence type="ECO:0000313" key="14">
    <source>
        <dbReference type="Proteomes" id="UP000254141"/>
    </source>
</evidence>
<accession>A0A2X1SD17</accession>
<evidence type="ECO:0000256" key="5">
    <source>
        <dbReference type="SAM" id="SignalP"/>
    </source>
</evidence>
<evidence type="ECO:0000313" key="12">
    <source>
        <dbReference type="EMBL" id="STX88765.1"/>
    </source>
</evidence>
<gene>
    <name evidence="10" type="ORF">NCTC5051_05852</name>
    <name evidence="12" type="ORF">NCTC5053_07033</name>
    <name evidence="9" type="ORF">NCTC8849_05875</name>
    <name evidence="7" type="ORF">NCTC9601_00355</name>
    <name evidence="11" type="ORF">NCTC9617_00253</name>
    <name evidence="8" type="ORF">NCTC9637_00338</name>
</gene>
<dbReference type="Proteomes" id="UP000254141">
    <property type="component" value="Unassembled WGS sequence"/>
</dbReference>
<dbReference type="Proteomes" id="UP000254387">
    <property type="component" value="Unassembled WGS sequence"/>
</dbReference>
<evidence type="ECO:0000259" key="6">
    <source>
        <dbReference type="Pfam" id="PF09864"/>
    </source>
</evidence>
<evidence type="ECO:0000313" key="16">
    <source>
        <dbReference type="Proteomes" id="UP000254799"/>
    </source>
</evidence>
<dbReference type="AlphaFoldDB" id="A0A2X1SD17"/>
<feature type="chain" id="PRO_5044071658" evidence="5">
    <location>
        <begin position="22"/>
        <end position="105"/>
    </location>
</feature>
<dbReference type="Pfam" id="PF09864">
    <property type="entry name" value="MliC"/>
    <property type="match status" value="1"/>
</dbReference>
<evidence type="ECO:0000313" key="15">
    <source>
        <dbReference type="Proteomes" id="UP000254387"/>
    </source>
</evidence>
<evidence type="ECO:0000313" key="7">
    <source>
        <dbReference type="EMBL" id="SPX51781.1"/>
    </source>
</evidence>
<evidence type="ECO:0000313" key="9">
    <source>
        <dbReference type="EMBL" id="STU47115.1"/>
    </source>
</evidence>
<sequence length="105" mass="11642">MKSLFSSIVLLALSVPGGAMADEVTHTQYACDDSKTLDVVYIGDYAVIQQMDELIPMKRAVSGSGMRYVPLHKDYIYELWGKGSNMNLSTYDGKKNEDILSNCKP</sequence>
<keyword evidence="4" id="KW-0449">Lipoprotein</keyword>
<dbReference type="Proteomes" id="UP000255167">
    <property type="component" value="Unassembled WGS sequence"/>
</dbReference>
<dbReference type="EMBL" id="UGLU01000005">
    <property type="protein sequence ID" value="STW26053.1"/>
    <property type="molecule type" value="Genomic_DNA"/>
</dbReference>
<name>A0A2X1SD17_KLEPN</name>
<reference evidence="13 14" key="1">
    <citation type="submission" date="2018-06" db="EMBL/GenBank/DDBJ databases">
        <authorList>
            <consortium name="Pathogen Informatics"/>
            <person name="Doyle S."/>
        </authorList>
    </citation>
    <scope>NUCLEOTIDE SEQUENCE [LARGE SCALE GENOMIC DNA]</scope>
    <source>
        <strain evidence="10 14">NCTC5051</strain>
        <strain evidence="12 15">NCTC5053</strain>
        <strain evidence="9 16">NCTC8849</strain>
        <strain evidence="7 13">NCTC9601</strain>
        <strain evidence="11 18">NCTC9617</strain>
        <strain evidence="8 17">NCTC9637</strain>
    </source>
</reference>
<dbReference type="Proteomes" id="UP000254799">
    <property type="component" value="Unassembled WGS sequence"/>
</dbReference>
<dbReference type="EMBL" id="UGLB01000002">
    <property type="protein sequence ID" value="STT45493.1"/>
    <property type="molecule type" value="Genomic_DNA"/>
</dbReference>
<evidence type="ECO:0000313" key="11">
    <source>
        <dbReference type="EMBL" id="STW38735.1"/>
    </source>
</evidence>
<dbReference type="InterPro" id="IPR036328">
    <property type="entry name" value="MliC_sf"/>
</dbReference>
<dbReference type="RefSeq" id="WP_032105365.1">
    <property type="nucleotide sequence ID" value="NZ_CABWOG010000023.1"/>
</dbReference>
<evidence type="ECO:0000313" key="13">
    <source>
        <dbReference type="Proteomes" id="UP000251123"/>
    </source>
</evidence>
<evidence type="ECO:0000313" key="8">
    <source>
        <dbReference type="EMBL" id="STT45493.1"/>
    </source>
</evidence>
<dbReference type="Proteomes" id="UP000255099">
    <property type="component" value="Unassembled WGS sequence"/>
</dbReference>
<keyword evidence="3" id="KW-0564">Palmitate</keyword>
<keyword evidence="1 5" id="KW-0732">Signal</keyword>
<evidence type="ECO:0000256" key="3">
    <source>
        <dbReference type="ARBA" id="ARBA00023139"/>
    </source>
</evidence>
<dbReference type="Gene3D" id="2.40.128.200">
    <property type="match status" value="1"/>
</dbReference>
<dbReference type="EMBL" id="UGMN01000007">
    <property type="protein sequence ID" value="STX88765.1"/>
    <property type="molecule type" value="Genomic_DNA"/>
</dbReference>